<protein>
    <recommendedName>
        <fullName evidence="3">Electron transfer flavoprotein alpha/beta-subunit N-terminal domain-containing protein</fullName>
    </recommendedName>
</protein>
<dbReference type="AlphaFoldDB" id="A0A3M5V7P5"/>
<name>A0A3M5V7P5_PSESX</name>
<evidence type="ECO:0000313" key="1">
    <source>
        <dbReference type="EMBL" id="RMU53593.1"/>
    </source>
</evidence>
<reference evidence="1 2" key="1">
    <citation type="submission" date="2018-08" db="EMBL/GenBank/DDBJ databases">
        <title>Recombination of ecologically and evolutionarily significant loci maintains genetic cohesion in the Pseudomonas syringae species complex.</title>
        <authorList>
            <person name="Dillon M."/>
            <person name="Thakur S."/>
            <person name="Almeida R.N.D."/>
            <person name="Weir B.S."/>
            <person name="Guttman D.S."/>
        </authorList>
    </citation>
    <scope>NUCLEOTIDE SEQUENCE [LARGE SCALE GENOMIC DNA]</scope>
    <source>
        <strain evidence="1 2">ICMP 14479</strain>
    </source>
</reference>
<dbReference type="EMBL" id="RBUA01000910">
    <property type="protein sequence ID" value="RMU53593.1"/>
    <property type="molecule type" value="Genomic_DNA"/>
</dbReference>
<comment type="caution">
    <text evidence="1">The sequence shown here is derived from an EMBL/GenBank/DDBJ whole genome shotgun (WGS) entry which is preliminary data.</text>
</comment>
<sequence>MKAATAKASGGSGQVLKGLSPEESAAAILKLLIDEGVVR</sequence>
<evidence type="ECO:0008006" key="3">
    <source>
        <dbReference type="Google" id="ProtNLM"/>
    </source>
</evidence>
<organism evidence="1 2">
    <name type="scientific">Pseudomonas syringae pv. avii</name>
    <dbReference type="NCBI Taxonomy" id="663959"/>
    <lineage>
        <taxon>Bacteria</taxon>
        <taxon>Pseudomonadati</taxon>
        <taxon>Pseudomonadota</taxon>
        <taxon>Gammaproteobacteria</taxon>
        <taxon>Pseudomonadales</taxon>
        <taxon>Pseudomonadaceae</taxon>
        <taxon>Pseudomonas</taxon>
        <taxon>Pseudomonas syringae</taxon>
    </lineage>
</organism>
<accession>A0A3M5V7P5</accession>
<gene>
    <name evidence="1" type="ORF">ALP29_200421</name>
</gene>
<dbReference type="Proteomes" id="UP000280395">
    <property type="component" value="Unassembled WGS sequence"/>
</dbReference>
<proteinExistence type="predicted"/>
<evidence type="ECO:0000313" key="2">
    <source>
        <dbReference type="Proteomes" id="UP000280395"/>
    </source>
</evidence>